<dbReference type="SUPFAM" id="SSF48452">
    <property type="entry name" value="TPR-like"/>
    <property type="match status" value="1"/>
</dbReference>
<evidence type="ECO:0000256" key="1">
    <source>
        <dbReference type="SAM" id="MobiDB-lite"/>
    </source>
</evidence>
<evidence type="ECO:0000313" key="3">
    <source>
        <dbReference type="EMBL" id="VFT86487.1"/>
    </source>
</evidence>
<evidence type="ECO:0000313" key="4">
    <source>
        <dbReference type="Proteomes" id="UP000332933"/>
    </source>
</evidence>
<sequence>MGGRLSFLRRKRAKTPPAAVEVAPPAPVEAAPPPPEKFDDSTFWVGLKAVLKFKKGLHHTPGPLDRSKFHIRDATKLSEEEIEEVKGACKALGDKLDATKSGKEVAMEYFTLALAHLGLGETDAASAAFLAAIDKDPTLGRAYTNLSHTLLLDAQSDETLERVVGYLECALKYDDTETRENTMLLAEVHSLRGNHAAALEVYGQLEHAEEEWENVFHMARCQWELKEYGKSIDLLGKLQLGPDEEVAPAFANKRIVLADAMALLVPPGAAVVAAR</sequence>
<feature type="compositionally biased region" description="Pro residues" evidence="1">
    <location>
        <begin position="24"/>
        <end position="35"/>
    </location>
</feature>
<dbReference type="OrthoDB" id="78666at2759"/>
<keyword evidence="4" id="KW-1185">Reference proteome</keyword>
<dbReference type="InterPro" id="IPR011990">
    <property type="entry name" value="TPR-like_helical_dom_sf"/>
</dbReference>
<dbReference type="AlphaFoldDB" id="A0A485KNE9"/>
<gene>
    <name evidence="3" type="primary">Aste57867_9608</name>
    <name evidence="2" type="ORF">As57867_009570</name>
    <name evidence="3" type="ORF">ASTE57867_9608</name>
</gene>
<dbReference type="Proteomes" id="UP000332933">
    <property type="component" value="Unassembled WGS sequence"/>
</dbReference>
<reference evidence="3 4" key="1">
    <citation type="submission" date="2019-03" db="EMBL/GenBank/DDBJ databases">
        <authorList>
            <person name="Gaulin E."/>
            <person name="Dumas B."/>
        </authorList>
    </citation>
    <scope>NUCLEOTIDE SEQUENCE [LARGE SCALE GENOMIC DNA]</scope>
    <source>
        <strain evidence="3">CBS 568.67</strain>
    </source>
</reference>
<dbReference type="EMBL" id="CAADRA010005174">
    <property type="protein sequence ID" value="VFT86487.1"/>
    <property type="molecule type" value="Genomic_DNA"/>
</dbReference>
<accession>A0A485KNE9</accession>
<proteinExistence type="predicted"/>
<dbReference type="Pfam" id="PF12895">
    <property type="entry name" value="ANAPC3"/>
    <property type="match status" value="1"/>
</dbReference>
<name>A0A485KNE9_9STRA</name>
<feature type="region of interest" description="Disordered" evidence="1">
    <location>
        <begin position="1"/>
        <end position="35"/>
    </location>
</feature>
<dbReference type="EMBL" id="VJMH01005153">
    <property type="protein sequence ID" value="KAF0699832.1"/>
    <property type="molecule type" value="Genomic_DNA"/>
</dbReference>
<protein>
    <submittedName>
        <fullName evidence="3">Aste57867_9608 protein</fullName>
    </submittedName>
</protein>
<organism evidence="3 4">
    <name type="scientific">Aphanomyces stellatus</name>
    <dbReference type="NCBI Taxonomy" id="120398"/>
    <lineage>
        <taxon>Eukaryota</taxon>
        <taxon>Sar</taxon>
        <taxon>Stramenopiles</taxon>
        <taxon>Oomycota</taxon>
        <taxon>Saprolegniomycetes</taxon>
        <taxon>Saprolegniales</taxon>
        <taxon>Verrucalvaceae</taxon>
        <taxon>Aphanomyces</taxon>
    </lineage>
</organism>
<evidence type="ECO:0000313" key="2">
    <source>
        <dbReference type="EMBL" id="KAF0699832.1"/>
    </source>
</evidence>
<reference evidence="2" key="2">
    <citation type="submission" date="2019-06" db="EMBL/GenBank/DDBJ databases">
        <title>Genomics analysis of Aphanomyces spp. identifies a new class of oomycete effector associated with host adaptation.</title>
        <authorList>
            <person name="Gaulin E."/>
        </authorList>
    </citation>
    <scope>NUCLEOTIDE SEQUENCE</scope>
    <source>
        <strain evidence="2">CBS 578.67</strain>
    </source>
</reference>
<dbReference type="Gene3D" id="1.25.40.10">
    <property type="entry name" value="Tetratricopeptide repeat domain"/>
    <property type="match status" value="1"/>
</dbReference>